<feature type="non-terminal residue" evidence="1">
    <location>
        <position position="95"/>
    </location>
</feature>
<keyword evidence="2" id="KW-1185">Reference proteome</keyword>
<sequence length="95" mass="11028">MQSCKVSADISYSSASVAVPRSLRNFLRNPNHTFVGFWNHSDRRKLESSDHRLEMCRDPFDLRLCAEAEDENDDEDLRLAPMHKIVKKCIGYEVE</sequence>
<accession>A0A392S257</accession>
<dbReference type="InterPro" id="IPR012337">
    <property type="entry name" value="RNaseH-like_sf"/>
</dbReference>
<dbReference type="GO" id="GO:0003676">
    <property type="term" value="F:nucleic acid binding"/>
    <property type="evidence" value="ECO:0007669"/>
    <property type="project" value="InterPro"/>
</dbReference>
<comment type="caution">
    <text evidence="1">The sequence shown here is derived from an EMBL/GenBank/DDBJ whole genome shotgun (WGS) entry which is preliminary data.</text>
</comment>
<name>A0A392S257_9FABA</name>
<protein>
    <submittedName>
        <fullName evidence="1">Polynucleotidyl ribonuclease H-like superfamily protein</fullName>
    </submittedName>
</protein>
<dbReference type="AlphaFoldDB" id="A0A392S257"/>
<dbReference type="EMBL" id="LXQA010305035">
    <property type="protein sequence ID" value="MCI42477.1"/>
    <property type="molecule type" value="Genomic_DNA"/>
</dbReference>
<evidence type="ECO:0000313" key="2">
    <source>
        <dbReference type="Proteomes" id="UP000265520"/>
    </source>
</evidence>
<dbReference type="SUPFAM" id="SSF53098">
    <property type="entry name" value="Ribonuclease H-like"/>
    <property type="match status" value="1"/>
</dbReference>
<evidence type="ECO:0000313" key="1">
    <source>
        <dbReference type="EMBL" id="MCI42477.1"/>
    </source>
</evidence>
<reference evidence="1 2" key="1">
    <citation type="journal article" date="2018" name="Front. Plant Sci.">
        <title>Red Clover (Trifolium pratense) and Zigzag Clover (T. medium) - A Picture of Genomic Similarities and Differences.</title>
        <authorList>
            <person name="Dluhosova J."/>
            <person name="Istvanek J."/>
            <person name="Nedelnik J."/>
            <person name="Repkova J."/>
        </authorList>
    </citation>
    <scope>NUCLEOTIDE SEQUENCE [LARGE SCALE GENOMIC DNA]</scope>
    <source>
        <strain evidence="2">cv. 10/8</strain>
        <tissue evidence="1">Leaf</tissue>
    </source>
</reference>
<dbReference type="Gene3D" id="3.30.420.10">
    <property type="entry name" value="Ribonuclease H-like superfamily/Ribonuclease H"/>
    <property type="match status" value="1"/>
</dbReference>
<proteinExistence type="predicted"/>
<organism evidence="1 2">
    <name type="scientific">Trifolium medium</name>
    <dbReference type="NCBI Taxonomy" id="97028"/>
    <lineage>
        <taxon>Eukaryota</taxon>
        <taxon>Viridiplantae</taxon>
        <taxon>Streptophyta</taxon>
        <taxon>Embryophyta</taxon>
        <taxon>Tracheophyta</taxon>
        <taxon>Spermatophyta</taxon>
        <taxon>Magnoliopsida</taxon>
        <taxon>eudicotyledons</taxon>
        <taxon>Gunneridae</taxon>
        <taxon>Pentapetalae</taxon>
        <taxon>rosids</taxon>
        <taxon>fabids</taxon>
        <taxon>Fabales</taxon>
        <taxon>Fabaceae</taxon>
        <taxon>Papilionoideae</taxon>
        <taxon>50 kb inversion clade</taxon>
        <taxon>NPAAA clade</taxon>
        <taxon>Hologalegina</taxon>
        <taxon>IRL clade</taxon>
        <taxon>Trifolieae</taxon>
        <taxon>Trifolium</taxon>
    </lineage>
</organism>
<dbReference type="InterPro" id="IPR036397">
    <property type="entry name" value="RNaseH_sf"/>
</dbReference>
<dbReference type="Proteomes" id="UP000265520">
    <property type="component" value="Unassembled WGS sequence"/>
</dbReference>